<dbReference type="RefSeq" id="WP_380565716.1">
    <property type="nucleotide sequence ID" value="NZ_JBEUKS010000006.1"/>
</dbReference>
<feature type="region of interest" description="Disordered" evidence="1">
    <location>
        <begin position="130"/>
        <end position="153"/>
    </location>
</feature>
<organism evidence="2 3">
    <name type="scientific">Streptacidiphilus jeojiensis</name>
    <dbReference type="NCBI Taxonomy" id="3229225"/>
    <lineage>
        <taxon>Bacteria</taxon>
        <taxon>Bacillati</taxon>
        <taxon>Actinomycetota</taxon>
        <taxon>Actinomycetes</taxon>
        <taxon>Kitasatosporales</taxon>
        <taxon>Streptomycetaceae</taxon>
        <taxon>Streptacidiphilus</taxon>
    </lineage>
</organism>
<name>A0ABV6XPG6_9ACTN</name>
<feature type="region of interest" description="Disordered" evidence="1">
    <location>
        <begin position="16"/>
        <end position="45"/>
    </location>
</feature>
<evidence type="ECO:0000313" key="2">
    <source>
        <dbReference type="EMBL" id="MFC1440157.1"/>
    </source>
</evidence>
<comment type="caution">
    <text evidence="2">The sequence shown here is derived from an EMBL/GenBank/DDBJ whole genome shotgun (WGS) entry which is preliminary data.</text>
</comment>
<proteinExistence type="predicted"/>
<sequence length="153" mass="16096">MARAISANAIASANAQANAGTQANADEEDYELHAQGGPDAAQAPRSDAGRLLRTVALQRPVPELLQLVTLLSAANQRVHAQEILTTAATLRPVVDVAAMVPLLMGPQAASTLNAVAQRPVEELAELVEHLDTSTPVPPAPPEPDQPGRWKLLR</sequence>
<evidence type="ECO:0000256" key="1">
    <source>
        <dbReference type="SAM" id="MobiDB-lite"/>
    </source>
</evidence>
<gene>
    <name evidence="2" type="ORF">ABUW04_18040</name>
</gene>
<protein>
    <submittedName>
        <fullName evidence="2">Uncharacterized protein</fullName>
    </submittedName>
</protein>
<keyword evidence="3" id="KW-1185">Reference proteome</keyword>
<accession>A0ABV6XPG6</accession>
<reference evidence="2 3" key="1">
    <citation type="submission" date="2024-06" db="EMBL/GenBank/DDBJ databases">
        <authorList>
            <person name="Lee S.D."/>
        </authorList>
    </citation>
    <scope>NUCLEOTIDE SEQUENCE [LARGE SCALE GENOMIC DNA]</scope>
    <source>
        <strain evidence="2 3">N1-10</strain>
    </source>
</reference>
<dbReference type="Proteomes" id="UP001592581">
    <property type="component" value="Unassembled WGS sequence"/>
</dbReference>
<evidence type="ECO:0000313" key="3">
    <source>
        <dbReference type="Proteomes" id="UP001592581"/>
    </source>
</evidence>
<dbReference type="EMBL" id="JBEUKS010000006">
    <property type="protein sequence ID" value="MFC1440157.1"/>
    <property type="molecule type" value="Genomic_DNA"/>
</dbReference>
<feature type="compositionally biased region" description="Pro residues" evidence="1">
    <location>
        <begin position="135"/>
        <end position="144"/>
    </location>
</feature>